<feature type="non-terminal residue" evidence="1">
    <location>
        <position position="1"/>
    </location>
</feature>
<dbReference type="SUPFAM" id="SSF53098">
    <property type="entry name" value="Ribonuclease H-like"/>
    <property type="match status" value="1"/>
</dbReference>
<organism evidence="1 2">
    <name type="scientific">Polyporus arcularius HHB13444</name>
    <dbReference type="NCBI Taxonomy" id="1314778"/>
    <lineage>
        <taxon>Eukaryota</taxon>
        <taxon>Fungi</taxon>
        <taxon>Dikarya</taxon>
        <taxon>Basidiomycota</taxon>
        <taxon>Agaricomycotina</taxon>
        <taxon>Agaricomycetes</taxon>
        <taxon>Polyporales</taxon>
        <taxon>Polyporaceae</taxon>
        <taxon>Polyporus</taxon>
    </lineage>
</organism>
<dbReference type="InterPro" id="IPR012337">
    <property type="entry name" value="RNaseH-like_sf"/>
</dbReference>
<dbReference type="InParanoid" id="A0A5C3NZA7"/>
<evidence type="ECO:0000313" key="2">
    <source>
        <dbReference type="Proteomes" id="UP000308197"/>
    </source>
</evidence>
<dbReference type="Proteomes" id="UP000308197">
    <property type="component" value="Unassembled WGS sequence"/>
</dbReference>
<name>A0A5C3NZA7_9APHY</name>
<proteinExistence type="predicted"/>
<evidence type="ECO:0000313" key="1">
    <source>
        <dbReference type="EMBL" id="TFK82776.1"/>
    </source>
</evidence>
<dbReference type="EMBL" id="ML211451">
    <property type="protein sequence ID" value="TFK82776.1"/>
    <property type="molecule type" value="Genomic_DNA"/>
</dbReference>
<protein>
    <recommendedName>
        <fullName evidence="3">hAT-like transposase RNase-H fold domain-containing protein</fullName>
    </recommendedName>
</protein>
<sequence>RSFELNDEEWKVVRQLREVLKVFKDATLFFSRGTPNLATVIPAMDHIDSILTTANVSHRKYCNAIRVSCGLAKRVLDLYYSLTGSSTTYRIAMVLHPRHKLAYFRKLRWPEAWIRTA</sequence>
<feature type="non-terminal residue" evidence="1">
    <location>
        <position position="117"/>
    </location>
</feature>
<evidence type="ECO:0008006" key="3">
    <source>
        <dbReference type="Google" id="ProtNLM"/>
    </source>
</evidence>
<accession>A0A5C3NZA7</accession>
<keyword evidence="2" id="KW-1185">Reference proteome</keyword>
<reference evidence="1 2" key="1">
    <citation type="journal article" date="2019" name="Nat. Ecol. Evol.">
        <title>Megaphylogeny resolves global patterns of mushroom evolution.</title>
        <authorList>
            <person name="Varga T."/>
            <person name="Krizsan K."/>
            <person name="Foldi C."/>
            <person name="Dima B."/>
            <person name="Sanchez-Garcia M."/>
            <person name="Sanchez-Ramirez S."/>
            <person name="Szollosi G.J."/>
            <person name="Szarkandi J.G."/>
            <person name="Papp V."/>
            <person name="Albert L."/>
            <person name="Andreopoulos W."/>
            <person name="Angelini C."/>
            <person name="Antonin V."/>
            <person name="Barry K.W."/>
            <person name="Bougher N.L."/>
            <person name="Buchanan P."/>
            <person name="Buyck B."/>
            <person name="Bense V."/>
            <person name="Catcheside P."/>
            <person name="Chovatia M."/>
            <person name="Cooper J."/>
            <person name="Damon W."/>
            <person name="Desjardin D."/>
            <person name="Finy P."/>
            <person name="Geml J."/>
            <person name="Haridas S."/>
            <person name="Hughes K."/>
            <person name="Justo A."/>
            <person name="Karasinski D."/>
            <person name="Kautmanova I."/>
            <person name="Kiss B."/>
            <person name="Kocsube S."/>
            <person name="Kotiranta H."/>
            <person name="LaButti K.M."/>
            <person name="Lechner B.E."/>
            <person name="Liimatainen K."/>
            <person name="Lipzen A."/>
            <person name="Lukacs Z."/>
            <person name="Mihaltcheva S."/>
            <person name="Morgado L.N."/>
            <person name="Niskanen T."/>
            <person name="Noordeloos M.E."/>
            <person name="Ohm R.A."/>
            <person name="Ortiz-Santana B."/>
            <person name="Ovrebo C."/>
            <person name="Racz N."/>
            <person name="Riley R."/>
            <person name="Savchenko A."/>
            <person name="Shiryaev A."/>
            <person name="Soop K."/>
            <person name="Spirin V."/>
            <person name="Szebenyi C."/>
            <person name="Tomsovsky M."/>
            <person name="Tulloss R.E."/>
            <person name="Uehling J."/>
            <person name="Grigoriev I.V."/>
            <person name="Vagvolgyi C."/>
            <person name="Papp T."/>
            <person name="Martin F.M."/>
            <person name="Miettinen O."/>
            <person name="Hibbett D.S."/>
            <person name="Nagy L.G."/>
        </authorList>
    </citation>
    <scope>NUCLEOTIDE SEQUENCE [LARGE SCALE GENOMIC DNA]</scope>
    <source>
        <strain evidence="1 2">HHB13444</strain>
    </source>
</reference>
<dbReference type="AlphaFoldDB" id="A0A5C3NZA7"/>
<gene>
    <name evidence="1" type="ORF">K466DRAFT_463774</name>
</gene>